<evidence type="ECO:0000313" key="2">
    <source>
        <dbReference type="Proteomes" id="UP000000547"/>
    </source>
</evidence>
<dbReference type="KEGG" id="cps:CPS_2307"/>
<organism evidence="1 2">
    <name type="scientific">Colwellia psychrerythraea (strain 34H / ATCC BAA-681)</name>
    <name type="common">Vibrio psychroerythus</name>
    <dbReference type="NCBI Taxonomy" id="167879"/>
    <lineage>
        <taxon>Bacteria</taxon>
        <taxon>Pseudomonadati</taxon>
        <taxon>Pseudomonadota</taxon>
        <taxon>Gammaproteobacteria</taxon>
        <taxon>Alteromonadales</taxon>
        <taxon>Colwelliaceae</taxon>
        <taxon>Colwellia</taxon>
    </lineage>
</organism>
<evidence type="ECO:0000313" key="1">
    <source>
        <dbReference type="EMBL" id="AAZ27290.1"/>
    </source>
</evidence>
<proteinExistence type="predicted"/>
<reference evidence="1" key="1">
    <citation type="journal article" date="2005" name="Proc. Natl. Acad. Sci. U.S.A.">
        <title>The psychrophilic lifestyle as revealed by the genome sequence of Colwellia psychrerythraea 34H through genomic and proteomic analyses.</title>
        <authorList>
            <person name="Methe B.A."/>
            <person name="Nelson K.E."/>
            <person name="Deming J.W."/>
            <person name="Momen B."/>
            <person name="Melamud E."/>
            <person name="Zhang X."/>
            <person name="Moult J."/>
            <person name="Madupu R."/>
            <person name="Nelson W.C."/>
            <person name="Dodson R.J."/>
            <person name="Brinkac L.M."/>
            <person name="Daugherty S.C."/>
            <person name="Durkin A.S."/>
            <person name="DeBoy R.T."/>
            <person name="Kolonay J.F."/>
            <person name="Sullivan S.A."/>
            <person name="Zhou L."/>
            <person name="Davidsen T.M."/>
            <person name="Wu M."/>
            <person name="Huston A.L."/>
            <person name="Lewis M."/>
            <person name="Weaver B."/>
            <person name="Weidman J.F."/>
            <person name="Khouri H."/>
            <person name="Utterback T.R."/>
            <person name="Feldblyum T.V."/>
            <person name="Fraser C.M."/>
        </authorList>
    </citation>
    <scope>NUCLEOTIDE SEQUENCE [LARGE SCALE GENOMIC DNA]</scope>
    <source>
        <strain evidence="1">34H</strain>
    </source>
</reference>
<sequence length="43" mass="4971">MGIIEIMQVYILITINQQMLIFSVNTLESIHRITAKFTLKTTC</sequence>
<protein>
    <submittedName>
        <fullName evidence="1">Uncharacterized protein</fullName>
    </submittedName>
</protein>
<dbReference type="AlphaFoldDB" id="Q482J0"/>
<name>Q482J0_COLP3</name>
<dbReference type="HOGENOM" id="CLU_3232218_0_0_6"/>
<dbReference type="Proteomes" id="UP000000547">
    <property type="component" value="Chromosome"/>
</dbReference>
<dbReference type="EMBL" id="CP000083">
    <property type="protein sequence ID" value="AAZ27290.1"/>
    <property type="molecule type" value="Genomic_DNA"/>
</dbReference>
<gene>
    <name evidence="1" type="ordered locus">CPS_2307</name>
</gene>
<accession>Q482J0</accession>